<reference evidence="1 2" key="1">
    <citation type="journal article" date="2021" name="Elife">
        <title>Chloroplast acquisition without the gene transfer in kleptoplastic sea slugs, Plakobranchus ocellatus.</title>
        <authorList>
            <person name="Maeda T."/>
            <person name="Takahashi S."/>
            <person name="Yoshida T."/>
            <person name="Shimamura S."/>
            <person name="Takaki Y."/>
            <person name="Nagai Y."/>
            <person name="Toyoda A."/>
            <person name="Suzuki Y."/>
            <person name="Arimoto A."/>
            <person name="Ishii H."/>
            <person name="Satoh N."/>
            <person name="Nishiyama T."/>
            <person name="Hasebe M."/>
            <person name="Maruyama T."/>
            <person name="Minagawa J."/>
            <person name="Obokata J."/>
            <person name="Shigenobu S."/>
        </authorList>
    </citation>
    <scope>NUCLEOTIDE SEQUENCE [LARGE SCALE GENOMIC DNA]</scope>
</reference>
<gene>
    <name evidence="1" type="ORF">PoB_006544500</name>
</gene>
<name>A0AAV4D4M5_9GAST</name>
<proteinExistence type="predicted"/>
<sequence length="152" mass="16956">MCQPLERKTWFGRASVYITLPYQGDLRNSGPRNAMASVAGSSSYTERIMLCGGDRRLHDKRQSGRFVIEVDVPLVFPEIHLVGSVCDVMALTCKRLRHLTESDSSQLTNQKSEELQVFGISDWARILTSLANHSSSNADSIAIEQGVWEVDL</sequence>
<evidence type="ECO:0000313" key="2">
    <source>
        <dbReference type="Proteomes" id="UP000735302"/>
    </source>
</evidence>
<evidence type="ECO:0000313" key="1">
    <source>
        <dbReference type="EMBL" id="GFO38940.1"/>
    </source>
</evidence>
<dbReference type="AlphaFoldDB" id="A0AAV4D4M5"/>
<dbReference type="EMBL" id="BLXT01007365">
    <property type="protein sequence ID" value="GFO38940.1"/>
    <property type="molecule type" value="Genomic_DNA"/>
</dbReference>
<dbReference type="Proteomes" id="UP000735302">
    <property type="component" value="Unassembled WGS sequence"/>
</dbReference>
<accession>A0AAV4D4M5</accession>
<protein>
    <submittedName>
        <fullName evidence="1">Uncharacterized protein</fullName>
    </submittedName>
</protein>
<keyword evidence="2" id="KW-1185">Reference proteome</keyword>
<comment type="caution">
    <text evidence="1">The sequence shown here is derived from an EMBL/GenBank/DDBJ whole genome shotgun (WGS) entry which is preliminary data.</text>
</comment>
<organism evidence="1 2">
    <name type="scientific">Plakobranchus ocellatus</name>
    <dbReference type="NCBI Taxonomy" id="259542"/>
    <lineage>
        <taxon>Eukaryota</taxon>
        <taxon>Metazoa</taxon>
        <taxon>Spiralia</taxon>
        <taxon>Lophotrochozoa</taxon>
        <taxon>Mollusca</taxon>
        <taxon>Gastropoda</taxon>
        <taxon>Heterobranchia</taxon>
        <taxon>Euthyneura</taxon>
        <taxon>Panpulmonata</taxon>
        <taxon>Sacoglossa</taxon>
        <taxon>Placobranchoidea</taxon>
        <taxon>Plakobranchidae</taxon>
        <taxon>Plakobranchus</taxon>
    </lineage>
</organism>